<dbReference type="STRING" id="387005.A0A183HYE7"/>
<dbReference type="PANTHER" id="PTHR46536:SF3">
    <property type="entry name" value="ARF7 EFFECTOR PROTEIN C-TERMINAL DOMAIN-CONTAINING PROTEIN"/>
    <property type="match status" value="1"/>
</dbReference>
<feature type="domain" description="ARF7 effector protein C-terminal" evidence="1">
    <location>
        <begin position="57"/>
        <end position="164"/>
    </location>
</feature>
<dbReference type="Proteomes" id="UP000267606">
    <property type="component" value="Unassembled WGS sequence"/>
</dbReference>
<keyword evidence="3" id="KW-1185">Reference proteome</keyword>
<dbReference type="WBParaSite" id="OFLC_0001251001-mRNA-1">
    <property type="protein sequence ID" value="OFLC_0001251001-mRNA-1"/>
    <property type="gene ID" value="OFLC_0001251001"/>
</dbReference>
<name>A0A183HYE7_9BILA</name>
<reference evidence="2 3" key="2">
    <citation type="submission" date="2018-11" db="EMBL/GenBank/DDBJ databases">
        <authorList>
            <consortium name="Pathogen Informatics"/>
        </authorList>
    </citation>
    <scope>NUCLEOTIDE SEQUENCE [LARGE SCALE GENOMIC DNA]</scope>
</reference>
<gene>
    <name evidence="2" type="ORF">OFLC_LOCUS12509</name>
</gene>
<dbReference type="Pfam" id="PF14949">
    <property type="entry name" value="ARF7EP_C"/>
    <property type="match status" value="1"/>
</dbReference>
<evidence type="ECO:0000313" key="3">
    <source>
        <dbReference type="Proteomes" id="UP000267606"/>
    </source>
</evidence>
<evidence type="ECO:0000259" key="1">
    <source>
        <dbReference type="Pfam" id="PF14949"/>
    </source>
</evidence>
<accession>A0A183HYE7</accession>
<dbReference type="PANTHER" id="PTHR46536">
    <property type="entry name" value="ARL14 EFFECTOR PROTEIN"/>
    <property type="match status" value="1"/>
</dbReference>
<organism evidence="4">
    <name type="scientific">Onchocerca flexuosa</name>
    <dbReference type="NCBI Taxonomy" id="387005"/>
    <lineage>
        <taxon>Eukaryota</taxon>
        <taxon>Metazoa</taxon>
        <taxon>Ecdysozoa</taxon>
        <taxon>Nematoda</taxon>
        <taxon>Chromadorea</taxon>
        <taxon>Rhabditida</taxon>
        <taxon>Spirurina</taxon>
        <taxon>Spiruromorpha</taxon>
        <taxon>Filarioidea</taxon>
        <taxon>Onchocercidae</taxon>
        <taxon>Onchocerca</taxon>
    </lineage>
</organism>
<dbReference type="EMBL" id="UZAJ01039857">
    <property type="protein sequence ID" value="VDP11481.1"/>
    <property type="molecule type" value="Genomic_DNA"/>
</dbReference>
<sequence length="180" mass="20817">MKYFAHHLQLFSSLRFAAMSGMEEKDEACEQRKSSLPTGLDLPTFEIENLAQQQQLHRELRNLRFINPGEAVAMSTEEAFYDKQGIRRSTRHRKAIVSADRIADYIPHHDEEGYFIRADGHPVKLCDCLRKSCPGCHYPCEKCGSRMCGPACQKNRDFTIESFLTEAEPPRIRKNPYYLM</sequence>
<reference evidence="4" key="1">
    <citation type="submission" date="2016-06" db="UniProtKB">
        <authorList>
            <consortium name="WormBaseParasite"/>
        </authorList>
    </citation>
    <scope>IDENTIFICATION</scope>
</reference>
<protein>
    <submittedName>
        <fullName evidence="4">ARF7EP_C domain-containing protein</fullName>
    </submittedName>
</protein>
<proteinExistence type="predicted"/>
<evidence type="ECO:0000313" key="2">
    <source>
        <dbReference type="EMBL" id="VDP11481.1"/>
    </source>
</evidence>
<evidence type="ECO:0000313" key="4">
    <source>
        <dbReference type="WBParaSite" id="OFLC_0001251001-mRNA-1"/>
    </source>
</evidence>
<dbReference type="InterPro" id="IPR029264">
    <property type="entry name" value="ARF7EP_C"/>
</dbReference>
<dbReference type="AlphaFoldDB" id="A0A183HYE7"/>